<keyword evidence="3" id="KW-0804">Transcription</keyword>
<evidence type="ECO:0000259" key="4">
    <source>
        <dbReference type="PROSITE" id="PS50987"/>
    </source>
</evidence>
<dbReference type="OrthoDB" id="9790747at2"/>
<keyword evidence="2" id="KW-0238">DNA-binding</keyword>
<dbReference type="NCBIfam" id="NF033788">
    <property type="entry name" value="HTH_metalloreg"/>
    <property type="match status" value="1"/>
</dbReference>
<dbReference type="Proteomes" id="UP000231194">
    <property type="component" value="Unassembled WGS sequence"/>
</dbReference>
<comment type="caution">
    <text evidence="5">The sequence shown here is derived from an EMBL/GenBank/DDBJ whole genome shotgun (WGS) entry which is preliminary data.</text>
</comment>
<dbReference type="SUPFAM" id="SSF46785">
    <property type="entry name" value="Winged helix' DNA-binding domain"/>
    <property type="match status" value="1"/>
</dbReference>
<gene>
    <name evidence="5" type="ORF">CVM73_06425</name>
</gene>
<evidence type="ECO:0000313" key="5">
    <source>
        <dbReference type="EMBL" id="PJG55789.1"/>
    </source>
</evidence>
<feature type="domain" description="HTH arsR-type" evidence="4">
    <location>
        <begin position="1"/>
        <end position="93"/>
    </location>
</feature>
<keyword evidence="6" id="KW-1185">Reference proteome</keyword>
<dbReference type="PROSITE" id="PS50987">
    <property type="entry name" value="HTH_ARSR_2"/>
    <property type="match status" value="1"/>
</dbReference>
<dbReference type="PRINTS" id="PR00778">
    <property type="entry name" value="HTHARSR"/>
</dbReference>
<reference evidence="5 6" key="1">
    <citation type="submission" date="2017-11" db="EMBL/GenBank/DDBJ databases">
        <title>Bradyrhizobium forestalis sp. nov., an efficient nitrogen-fixing bacterium isolated from nodules of forest legume species in the Amazon.</title>
        <authorList>
            <person name="Costa E.M."/>
            <person name="Guimaraes A."/>
            <person name="Carvalho T.S."/>
            <person name="Rodrigues T.L."/>
            <person name="Ribeiro P.R.A."/>
            <person name="Lebbe L."/>
            <person name="Willems A."/>
            <person name="Moreira F.M.S."/>
        </authorList>
    </citation>
    <scope>NUCLEOTIDE SEQUENCE [LARGE SCALE GENOMIC DNA]</scope>
    <source>
        <strain evidence="5 6">INPA54B</strain>
    </source>
</reference>
<protein>
    <submittedName>
        <fullName evidence="5">Transcriptional regulator</fullName>
    </submittedName>
</protein>
<dbReference type="InterPro" id="IPR011991">
    <property type="entry name" value="ArsR-like_HTH"/>
</dbReference>
<dbReference type="CDD" id="cd00090">
    <property type="entry name" value="HTH_ARSR"/>
    <property type="match status" value="1"/>
</dbReference>
<dbReference type="RefSeq" id="WP_100231179.1">
    <property type="nucleotide sequence ID" value="NZ_PGVG01000004.1"/>
</dbReference>
<sequence length="109" mass="12527">MGTPQLTTVMKTLADPTRRAVYERIMRDGEVAATGLVEGTRVSQPAVSQHLRALRQAGLVLERREGRNIHYRIAPKGLAPLIDWLGHYQSFWRERFENLEKLLRETSDE</sequence>
<name>A0A2M8RDA0_9BRAD</name>
<dbReference type="EMBL" id="PGVG01000004">
    <property type="protein sequence ID" value="PJG55789.1"/>
    <property type="molecule type" value="Genomic_DNA"/>
</dbReference>
<evidence type="ECO:0000256" key="2">
    <source>
        <dbReference type="ARBA" id="ARBA00023125"/>
    </source>
</evidence>
<dbReference type="AlphaFoldDB" id="A0A2M8RDA0"/>
<dbReference type="SMART" id="SM00418">
    <property type="entry name" value="HTH_ARSR"/>
    <property type="match status" value="1"/>
</dbReference>
<dbReference type="Gene3D" id="1.10.10.10">
    <property type="entry name" value="Winged helix-like DNA-binding domain superfamily/Winged helix DNA-binding domain"/>
    <property type="match status" value="1"/>
</dbReference>
<proteinExistence type="predicted"/>
<dbReference type="InterPro" id="IPR036390">
    <property type="entry name" value="WH_DNA-bd_sf"/>
</dbReference>
<keyword evidence="1" id="KW-0805">Transcription regulation</keyword>
<organism evidence="5 6">
    <name type="scientific">Bradyrhizobium forestalis</name>
    <dbReference type="NCBI Taxonomy" id="1419263"/>
    <lineage>
        <taxon>Bacteria</taxon>
        <taxon>Pseudomonadati</taxon>
        <taxon>Pseudomonadota</taxon>
        <taxon>Alphaproteobacteria</taxon>
        <taxon>Hyphomicrobiales</taxon>
        <taxon>Nitrobacteraceae</taxon>
        <taxon>Bradyrhizobium</taxon>
    </lineage>
</organism>
<dbReference type="PANTHER" id="PTHR33154">
    <property type="entry name" value="TRANSCRIPTIONAL REGULATOR, ARSR FAMILY"/>
    <property type="match status" value="1"/>
</dbReference>
<evidence type="ECO:0000313" key="6">
    <source>
        <dbReference type="Proteomes" id="UP000231194"/>
    </source>
</evidence>
<dbReference type="GO" id="GO:0003700">
    <property type="term" value="F:DNA-binding transcription factor activity"/>
    <property type="evidence" value="ECO:0007669"/>
    <property type="project" value="InterPro"/>
</dbReference>
<accession>A0A2M8RDA0</accession>
<evidence type="ECO:0000256" key="1">
    <source>
        <dbReference type="ARBA" id="ARBA00023015"/>
    </source>
</evidence>
<dbReference type="Pfam" id="PF12840">
    <property type="entry name" value="HTH_20"/>
    <property type="match status" value="1"/>
</dbReference>
<evidence type="ECO:0000256" key="3">
    <source>
        <dbReference type="ARBA" id="ARBA00023163"/>
    </source>
</evidence>
<dbReference type="InterPro" id="IPR051081">
    <property type="entry name" value="HTH_MetalResp_TranReg"/>
</dbReference>
<dbReference type="InterPro" id="IPR001845">
    <property type="entry name" value="HTH_ArsR_DNA-bd_dom"/>
</dbReference>
<dbReference type="PANTHER" id="PTHR33154:SF33">
    <property type="entry name" value="TRANSCRIPTIONAL REPRESSOR SDPR"/>
    <property type="match status" value="1"/>
</dbReference>
<dbReference type="GO" id="GO:0003677">
    <property type="term" value="F:DNA binding"/>
    <property type="evidence" value="ECO:0007669"/>
    <property type="project" value="UniProtKB-KW"/>
</dbReference>
<dbReference type="InterPro" id="IPR036388">
    <property type="entry name" value="WH-like_DNA-bd_sf"/>
</dbReference>